<evidence type="ECO:0000313" key="2">
    <source>
        <dbReference type="EMBL" id="KAG1778554.1"/>
    </source>
</evidence>
<evidence type="ECO:0000256" key="1">
    <source>
        <dbReference type="SAM" id="MobiDB-lite"/>
    </source>
</evidence>
<dbReference type="OrthoDB" id="3260919at2759"/>
<reference evidence="2" key="1">
    <citation type="journal article" date="2020" name="New Phytol.">
        <title>Comparative genomics reveals dynamic genome evolution in host specialist ectomycorrhizal fungi.</title>
        <authorList>
            <person name="Lofgren L.A."/>
            <person name="Nguyen N.H."/>
            <person name="Vilgalys R."/>
            <person name="Ruytinx J."/>
            <person name="Liao H.L."/>
            <person name="Branco S."/>
            <person name="Kuo A."/>
            <person name="LaButti K."/>
            <person name="Lipzen A."/>
            <person name="Andreopoulos W."/>
            <person name="Pangilinan J."/>
            <person name="Riley R."/>
            <person name="Hundley H."/>
            <person name="Na H."/>
            <person name="Barry K."/>
            <person name="Grigoriev I.V."/>
            <person name="Stajich J.E."/>
            <person name="Kennedy P.G."/>
        </authorList>
    </citation>
    <scope>NUCLEOTIDE SEQUENCE</scope>
    <source>
        <strain evidence="2">DOB743</strain>
    </source>
</reference>
<gene>
    <name evidence="2" type="ORF">EV702DRAFT_1218998</name>
</gene>
<proteinExistence type="predicted"/>
<evidence type="ECO:0000313" key="3">
    <source>
        <dbReference type="Proteomes" id="UP000714275"/>
    </source>
</evidence>
<feature type="region of interest" description="Disordered" evidence="1">
    <location>
        <begin position="311"/>
        <end position="338"/>
    </location>
</feature>
<organism evidence="2 3">
    <name type="scientific">Suillus placidus</name>
    <dbReference type="NCBI Taxonomy" id="48579"/>
    <lineage>
        <taxon>Eukaryota</taxon>
        <taxon>Fungi</taxon>
        <taxon>Dikarya</taxon>
        <taxon>Basidiomycota</taxon>
        <taxon>Agaricomycotina</taxon>
        <taxon>Agaricomycetes</taxon>
        <taxon>Agaricomycetidae</taxon>
        <taxon>Boletales</taxon>
        <taxon>Suillineae</taxon>
        <taxon>Suillaceae</taxon>
        <taxon>Suillus</taxon>
    </lineage>
</organism>
<dbReference type="Proteomes" id="UP000714275">
    <property type="component" value="Unassembled WGS sequence"/>
</dbReference>
<dbReference type="AlphaFoldDB" id="A0A9P6ZXE9"/>
<keyword evidence="3" id="KW-1185">Reference proteome</keyword>
<protein>
    <submittedName>
        <fullName evidence="2">Uncharacterized protein</fullName>
    </submittedName>
</protein>
<sequence length="699" mass="77527">MVVADNCCHICGAVASAMPETEAKLDVWHFSARYVAAILNVSKSPFRSAITVNISGAILKTHAEHGRPAEYWDRGEQEQRLLAAFDKWAEKGVHQEQLKHVRKGCLERSDQHLRSDGSCVEGTHKGWNSLQRAQSSGIVMLSALGHDFVLCRNIRVAFSRRQMTPFVKFTHGSHHIQLSNHVAKLYNGLCEKGTQLLPLLPELPDVDSGETFGLVASDNATTFGGLLIKEETLDAKLTHNFEVHTDSFTGGTVDFATEASRGIMIEDWHIDPALLDQPAAQPLLLHTANGSTASNNSVLAAKVTPPSPIKRKAICVSPNSNDKSNSGSATTKRPWTLGPAGTKTIDGYFSSGRLLTWHGEPPSAATEVCQSLPINVTRENFLPNSQGGDPAVSSAGINNSITPNQRYMVCPHSRSTLHTKTSSQILAGSPTGQTRSQCLFSIATGINPRSLTIQHSDEFYLFMNMRAEFKWLSYQMTSKRWVQATEEYNRRLVKKMGRSVIQKNPQALLRALGDIEPKLMNRIIKDEYTSKSNNETFWRYHCSVVPLVKEERGKKPRKAQTCSCCQTIMYPGAENSPLNHKRGYCADGVKQVSKSGEDLPPWPQPQGLFSEGRTFHPHAFLTAVQCVYQRIFSQGPGEMDILETEAFAKLLTSRTEIREDGAVLFCLFTDIVVDSSTPRDRIVTHDGNQWLRINFLQQL</sequence>
<dbReference type="EMBL" id="JABBWD010000015">
    <property type="protein sequence ID" value="KAG1778554.1"/>
    <property type="molecule type" value="Genomic_DNA"/>
</dbReference>
<comment type="caution">
    <text evidence="2">The sequence shown here is derived from an EMBL/GenBank/DDBJ whole genome shotgun (WGS) entry which is preliminary data.</text>
</comment>
<accession>A0A9P6ZXE9</accession>
<feature type="compositionally biased region" description="Polar residues" evidence="1">
    <location>
        <begin position="317"/>
        <end position="333"/>
    </location>
</feature>
<name>A0A9P6ZXE9_9AGAM</name>